<proteinExistence type="predicted"/>
<feature type="chain" id="PRO_5002126227" description="DUF19 domain-containing protein" evidence="1">
    <location>
        <begin position="23"/>
        <end position="227"/>
    </location>
</feature>
<organism evidence="2">
    <name type="scientific">Arion vulgaris</name>
    <dbReference type="NCBI Taxonomy" id="1028688"/>
    <lineage>
        <taxon>Eukaryota</taxon>
        <taxon>Metazoa</taxon>
        <taxon>Spiralia</taxon>
        <taxon>Lophotrochozoa</taxon>
        <taxon>Mollusca</taxon>
        <taxon>Gastropoda</taxon>
        <taxon>Heterobranchia</taxon>
        <taxon>Euthyneura</taxon>
        <taxon>Panpulmonata</taxon>
        <taxon>Eupulmonata</taxon>
        <taxon>Stylommatophora</taxon>
        <taxon>Helicina</taxon>
        <taxon>Arionoidea</taxon>
        <taxon>Arionidae</taxon>
        <taxon>Arion</taxon>
    </lineage>
</organism>
<accession>A0A0B6XZB7</accession>
<evidence type="ECO:0000256" key="1">
    <source>
        <dbReference type="SAM" id="SignalP"/>
    </source>
</evidence>
<feature type="signal peptide" evidence="1">
    <location>
        <begin position="1"/>
        <end position="22"/>
    </location>
</feature>
<sequence>MSLSNTIICIVLCAIGVVCTSASLYNCENGMYDTLSNVMELCRSSSYSPSLRDLRKKQSHVSGKDVADMLQDYCSVATEVTTCAEGFITDLPCLREELENFHTMNRRSNWFCEHNNTAKAIVTNIYENLPEENLNYKLNQCYKEAPSAAYPCIRRYLNVANPPKDKRETMKRTLSSFRCTFRKLYRKCGRERAILLTTLEYDWLIIPPAFGINVSDALITVANIKFS</sequence>
<dbReference type="EMBL" id="HACG01002389">
    <property type="protein sequence ID" value="CEK49254.1"/>
    <property type="molecule type" value="Transcribed_RNA"/>
</dbReference>
<evidence type="ECO:0000313" key="2">
    <source>
        <dbReference type="EMBL" id="CEK49254.1"/>
    </source>
</evidence>
<protein>
    <recommendedName>
        <fullName evidence="3">DUF19 domain-containing protein</fullName>
    </recommendedName>
</protein>
<keyword evidence="1" id="KW-0732">Signal</keyword>
<evidence type="ECO:0008006" key="3">
    <source>
        <dbReference type="Google" id="ProtNLM"/>
    </source>
</evidence>
<gene>
    <name evidence="2" type="primary">ORF7026</name>
</gene>
<name>A0A0B6XZB7_9EUPU</name>
<reference evidence="2" key="1">
    <citation type="submission" date="2014-12" db="EMBL/GenBank/DDBJ databases">
        <title>Insight into the proteome of Arion vulgaris.</title>
        <authorList>
            <person name="Aradska J."/>
            <person name="Bulat T."/>
            <person name="Smidak R."/>
            <person name="Sarate P."/>
            <person name="Gangsoo J."/>
            <person name="Sialana F."/>
            <person name="Bilban M."/>
            <person name="Lubec G."/>
        </authorList>
    </citation>
    <scope>NUCLEOTIDE SEQUENCE</scope>
    <source>
        <tissue evidence="2">Skin</tissue>
    </source>
</reference>
<dbReference type="AlphaFoldDB" id="A0A0B6XZB7"/>